<reference evidence="4" key="2">
    <citation type="submission" date="2016-10" db="EMBL/GenBank/DDBJ databases">
        <authorList>
            <person name="de Groot N.N."/>
        </authorList>
    </citation>
    <scope>NUCLEOTIDE SEQUENCE [LARGE SCALE GENOMIC DNA]</scope>
    <source>
        <strain evidence="4">CPCC 202695</strain>
    </source>
</reference>
<dbReference type="InterPro" id="IPR019606">
    <property type="entry name" value="GerMN"/>
</dbReference>
<dbReference type="EMBL" id="SODL02000004">
    <property type="protein sequence ID" value="MCP2368250.1"/>
    <property type="molecule type" value="Genomic_DNA"/>
</dbReference>
<accession>A0A1H1UBM9</accession>
<evidence type="ECO:0000313" key="4">
    <source>
        <dbReference type="EMBL" id="SDS69858.1"/>
    </source>
</evidence>
<organism evidence="4 5">
    <name type="scientific">Agromyces flavus</name>
    <dbReference type="NCBI Taxonomy" id="589382"/>
    <lineage>
        <taxon>Bacteria</taxon>
        <taxon>Bacillati</taxon>
        <taxon>Actinomycetota</taxon>
        <taxon>Actinomycetes</taxon>
        <taxon>Micrococcales</taxon>
        <taxon>Microbacteriaceae</taxon>
        <taxon>Agromyces</taxon>
    </lineage>
</organism>
<evidence type="ECO:0000313" key="6">
    <source>
        <dbReference type="Proteomes" id="UP000893823"/>
    </source>
</evidence>
<protein>
    <submittedName>
        <fullName evidence="4">Sporulation and spore germination</fullName>
    </submittedName>
</protein>
<dbReference type="PROSITE" id="PS51257">
    <property type="entry name" value="PROKAR_LIPOPROTEIN"/>
    <property type="match status" value="1"/>
</dbReference>
<evidence type="ECO:0000256" key="1">
    <source>
        <dbReference type="SAM" id="MobiDB-lite"/>
    </source>
</evidence>
<reference evidence="5" key="1">
    <citation type="submission" date="2016-10" db="EMBL/GenBank/DDBJ databases">
        <authorList>
            <person name="Varghese N."/>
            <person name="Submissions S."/>
        </authorList>
    </citation>
    <scope>NUCLEOTIDE SEQUENCE [LARGE SCALE GENOMIC DNA]</scope>
    <source>
        <strain evidence="5">CPCC 202695</strain>
    </source>
</reference>
<dbReference type="STRING" id="589382.SAMN04489721_1752"/>
<dbReference type="InterPro" id="IPR059026">
    <property type="entry name" value="LpqB_N"/>
</dbReference>
<dbReference type="AlphaFoldDB" id="A0A1H1UBM9"/>
<proteinExistence type="predicted"/>
<evidence type="ECO:0000259" key="2">
    <source>
        <dbReference type="SMART" id="SM00909"/>
    </source>
</evidence>
<reference evidence="3" key="3">
    <citation type="submission" date="2022-06" db="EMBL/GenBank/DDBJ databases">
        <title>Genomic Encyclopedia of Type Strains, Phase III (KMG-III): the genomes of soil and plant-associated and newly described type strains.</title>
        <authorList>
            <person name="Whitman W."/>
        </authorList>
    </citation>
    <scope>NUCLEOTIDE SEQUENCE</scope>
    <source>
        <strain evidence="3">CPCC 202695</strain>
    </source>
</reference>
<dbReference type="Pfam" id="PF25976">
    <property type="entry name" value="LpqB_N"/>
    <property type="match status" value="1"/>
</dbReference>
<evidence type="ECO:0000313" key="3">
    <source>
        <dbReference type="EMBL" id="MCP2368250.1"/>
    </source>
</evidence>
<feature type="region of interest" description="Disordered" evidence="1">
    <location>
        <begin position="293"/>
        <end position="312"/>
    </location>
</feature>
<dbReference type="Proteomes" id="UP000893823">
    <property type="component" value="Unassembled WGS sequence"/>
</dbReference>
<dbReference type="Pfam" id="PF10647">
    <property type="entry name" value="Gmad1"/>
    <property type="match status" value="1"/>
</dbReference>
<dbReference type="Pfam" id="PF10646">
    <property type="entry name" value="Germane"/>
    <property type="match status" value="1"/>
</dbReference>
<dbReference type="EMBL" id="LT629755">
    <property type="protein sequence ID" value="SDS69858.1"/>
    <property type="molecule type" value="Genomic_DNA"/>
</dbReference>
<evidence type="ECO:0000313" key="5">
    <source>
        <dbReference type="Proteomes" id="UP000199482"/>
    </source>
</evidence>
<feature type="compositionally biased region" description="Basic and acidic residues" evidence="1">
    <location>
        <begin position="299"/>
        <end position="311"/>
    </location>
</feature>
<name>A0A1H1UBM9_9MICO</name>
<feature type="domain" description="GerMN" evidence="2">
    <location>
        <begin position="209"/>
        <end position="298"/>
    </location>
</feature>
<keyword evidence="6" id="KW-1185">Reference proteome</keyword>
<dbReference type="Proteomes" id="UP000199482">
    <property type="component" value="Chromosome I"/>
</dbReference>
<dbReference type="RefSeq" id="WP_092671067.1">
    <property type="nucleotide sequence ID" value="NZ_BMDN01000004.1"/>
</dbReference>
<sequence length="569" mass="59783">MRDRVRHPRTLRAALAAVVIALLAVTTGCVSIPTSGSVNPGLAEAPDQPVDLDVFARGPQPGATQQQILDGFIDAAASPSGNYEIARQFLTDGFADVWEADTGVTIDVLADRSFTPVSADVIRAQAVPAASLAPNGQYLETLAGVPLQLEYRFEQVDEEWRISSAPSGVLMDETNFQLVYRDYTLAFFDPQFRFVVPDVRWFAGRDSAQTSIVRALLAGPAEWLAPGVVSAFPEDLTLDPGTVPVSNGVAEVSLAGAAFDNLRTIQLMQYQLEQSLQSVRNVDDVQLSLNGVVQDSPELTDRPERSPRVDPRPAVYDGQAFGHLSATGDEVSPIGGISDQVVALAPTGAALGPDGTAAAVRSADGVWLVREDAERELLDPRAGLIVPALDVDGIVWSVPADAPDELAWFASDGGDGNQIGVPWTASSILTLQVSRDGTRLVALLAEGSRTRVVAASIQRDEAGLPIALGPVALELAGSGGAPIDVAWLDPGTVGTLTQSATGEPRLALQELGAPSDPGEGPANAIQVDGANSIRDLRVLTSDGDIATRAGVGWQVQSRDIVFLATQQTG</sequence>
<gene>
    <name evidence="3" type="ORF">BCL57_002423</name>
    <name evidence="4" type="ORF">SAMN04489721_1752</name>
</gene>
<dbReference type="InterPro" id="IPR018910">
    <property type="entry name" value="LpqB_C"/>
</dbReference>
<dbReference type="SMART" id="SM00909">
    <property type="entry name" value="Germane"/>
    <property type="match status" value="1"/>
</dbReference>
<dbReference type="OrthoDB" id="3226781at2"/>